<name>A0ACC0A4W6_CATRO</name>
<organism evidence="1 2">
    <name type="scientific">Catharanthus roseus</name>
    <name type="common">Madagascar periwinkle</name>
    <name type="synonym">Vinca rosea</name>
    <dbReference type="NCBI Taxonomy" id="4058"/>
    <lineage>
        <taxon>Eukaryota</taxon>
        <taxon>Viridiplantae</taxon>
        <taxon>Streptophyta</taxon>
        <taxon>Embryophyta</taxon>
        <taxon>Tracheophyta</taxon>
        <taxon>Spermatophyta</taxon>
        <taxon>Magnoliopsida</taxon>
        <taxon>eudicotyledons</taxon>
        <taxon>Gunneridae</taxon>
        <taxon>Pentapetalae</taxon>
        <taxon>asterids</taxon>
        <taxon>lamiids</taxon>
        <taxon>Gentianales</taxon>
        <taxon>Apocynaceae</taxon>
        <taxon>Rauvolfioideae</taxon>
        <taxon>Vinceae</taxon>
        <taxon>Catharanthinae</taxon>
        <taxon>Catharanthus</taxon>
    </lineage>
</organism>
<evidence type="ECO:0000313" key="1">
    <source>
        <dbReference type="EMBL" id="KAI5654586.1"/>
    </source>
</evidence>
<reference evidence="2" key="1">
    <citation type="journal article" date="2023" name="Nat. Plants">
        <title>Single-cell RNA sequencing provides a high-resolution roadmap for understanding the multicellular compartmentation of specialized metabolism.</title>
        <authorList>
            <person name="Sun S."/>
            <person name="Shen X."/>
            <person name="Li Y."/>
            <person name="Li Y."/>
            <person name="Wang S."/>
            <person name="Li R."/>
            <person name="Zhang H."/>
            <person name="Shen G."/>
            <person name="Guo B."/>
            <person name="Wei J."/>
            <person name="Xu J."/>
            <person name="St-Pierre B."/>
            <person name="Chen S."/>
            <person name="Sun C."/>
        </authorList>
    </citation>
    <scope>NUCLEOTIDE SEQUENCE [LARGE SCALE GENOMIC DNA]</scope>
</reference>
<keyword evidence="2" id="KW-1185">Reference proteome</keyword>
<dbReference type="EMBL" id="CM044707">
    <property type="protein sequence ID" value="KAI5654586.1"/>
    <property type="molecule type" value="Genomic_DNA"/>
</dbReference>
<comment type="caution">
    <text evidence="1">The sequence shown here is derived from an EMBL/GenBank/DDBJ whole genome shotgun (WGS) entry which is preliminary data.</text>
</comment>
<evidence type="ECO:0000313" key="2">
    <source>
        <dbReference type="Proteomes" id="UP001060085"/>
    </source>
</evidence>
<sequence length="142" mass="16774">MKFSKYYQGLVVCNEGEHVYEMFNEVGFLCSHYLRIFNILYVQAIPDKYILKRWTKYIDLSLGSSSVSDVGKVSKKDIASYSAWRRQMLRKFSDLISTNKLNINALEYVEKGFRLLRLDLITLIIQTMKWENVIYGRRALPR</sequence>
<gene>
    <name evidence="1" type="ORF">M9H77_31773</name>
</gene>
<protein>
    <submittedName>
        <fullName evidence="1">Uncharacterized protein</fullName>
    </submittedName>
</protein>
<dbReference type="Proteomes" id="UP001060085">
    <property type="component" value="Linkage Group LG07"/>
</dbReference>
<accession>A0ACC0A4W6</accession>
<proteinExistence type="predicted"/>